<sequence length="64" mass="7318">MDEEIKAIKKNETCELASLPKGLKAIGVKWVYIEKKNSKGEVERYKARLVVKGYSQRAGIDYDE</sequence>
<evidence type="ECO:0000259" key="1">
    <source>
        <dbReference type="Pfam" id="PF07727"/>
    </source>
</evidence>
<dbReference type="Proteomes" id="UP000265520">
    <property type="component" value="Unassembled WGS sequence"/>
</dbReference>
<organism evidence="2 3">
    <name type="scientific">Trifolium medium</name>
    <dbReference type="NCBI Taxonomy" id="97028"/>
    <lineage>
        <taxon>Eukaryota</taxon>
        <taxon>Viridiplantae</taxon>
        <taxon>Streptophyta</taxon>
        <taxon>Embryophyta</taxon>
        <taxon>Tracheophyta</taxon>
        <taxon>Spermatophyta</taxon>
        <taxon>Magnoliopsida</taxon>
        <taxon>eudicotyledons</taxon>
        <taxon>Gunneridae</taxon>
        <taxon>Pentapetalae</taxon>
        <taxon>rosids</taxon>
        <taxon>fabids</taxon>
        <taxon>Fabales</taxon>
        <taxon>Fabaceae</taxon>
        <taxon>Papilionoideae</taxon>
        <taxon>50 kb inversion clade</taxon>
        <taxon>NPAAA clade</taxon>
        <taxon>Hologalegina</taxon>
        <taxon>IRL clade</taxon>
        <taxon>Trifolieae</taxon>
        <taxon>Trifolium</taxon>
    </lineage>
</organism>
<evidence type="ECO:0000313" key="2">
    <source>
        <dbReference type="EMBL" id="MCI68369.1"/>
    </source>
</evidence>
<dbReference type="Pfam" id="PF07727">
    <property type="entry name" value="RVT_2"/>
    <property type="match status" value="1"/>
</dbReference>
<feature type="domain" description="Reverse transcriptase Ty1/copia-type" evidence="1">
    <location>
        <begin position="11"/>
        <end position="64"/>
    </location>
</feature>
<comment type="caution">
    <text evidence="2">The sequence shown here is derived from an EMBL/GenBank/DDBJ whole genome shotgun (WGS) entry which is preliminary data.</text>
</comment>
<dbReference type="AlphaFoldDB" id="A0A392U4L5"/>
<name>A0A392U4L5_9FABA</name>
<dbReference type="EMBL" id="LXQA010735411">
    <property type="protein sequence ID" value="MCI68369.1"/>
    <property type="molecule type" value="Genomic_DNA"/>
</dbReference>
<keyword evidence="3" id="KW-1185">Reference proteome</keyword>
<protein>
    <submittedName>
        <fullName evidence="2">Copia-type polyprotein</fullName>
    </submittedName>
</protein>
<proteinExistence type="predicted"/>
<reference evidence="2 3" key="1">
    <citation type="journal article" date="2018" name="Front. Plant Sci.">
        <title>Red Clover (Trifolium pratense) and Zigzag Clover (T. medium) - A Picture of Genomic Similarities and Differences.</title>
        <authorList>
            <person name="Dluhosova J."/>
            <person name="Istvanek J."/>
            <person name="Nedelnik J."/>
            <person name="Repkova J."/>
        </authorList>
    </citation>
    <scope>NUCLEOTIDE SEQUENCE [LARGE SCALE GENOMIC DNA]</scope>
    <source>
        <strain evidence="3">cv. 10/8</strain>
        <tissue evidence="2">Leaf</tissue>
    </source>
</reference>
<evidence type="ECO:0000313" key="3">
    <source>
        <dbReference type="Proteomes" id="UP000265520"/>
    </source>
</evidence>
<dbReference type="InterPro" id="IPR013103">
    <property type="entry name" value="RVT_2"/>
</dbReference>
<feature type="non-terminal residue" evidence="2">
    <location>
        <position position="64"/>
    </location>
</feature>
<accession>A0A392U4L5</accession>